<name>A0A4Y8QA85_9BACL</name>
<accession>A0A4Y8QA85</accession>
<gene>
    <name evidence="1" type="ORF">B5M42_00810</name>
</gene>
<protein>
    <submittedName>
        <fullName evidence="1">Uncharacterized protein</fullName>
    </submittedName>
</protein>
<evidence type="ECO:0000313" key="1">
    <source>
        <dbReference type="EMBL" id="TFE91813.1"/>
    </source>
</evidence>
<organism evidence="1 2">
    <name type="scientific">Paenibacillus athensensis</name>
    <dbReference type="NCBI Taxonomy" id="1967502"/>
    <lineage>
        <taxon>Bacteria</taxon>
        <taxon>Bacillati</taxon>
        <taxon>Bacillota</taxon>
        <taxon>Bacilli</taxon>
        <taxon>Bacillales</taxon>
        <taxon>Paenibacillaceae</taxon>
        <taxon>Paenibacillus</taxon>
    </lineage>
</organism>
<evidence type="ECO:0000313" key="2">
    <source>
        <dbReference type="Proteomes" id="UP000298246"/>
    </source>
</evidence>
<comment type="caution">
    <text evidence="1">The sequence shown here is derived from an EMBL/GenBank/DDBJ whole genome shotgun (WGS) entry which is preliminary data.</text>
</comment>
<dbReference type="OrthoDB" id="9813426at2"/>
<sequence>MSVVQHAISIPVGIAKMNIWKFSLYTLLASLPWSTIFIKIGMQLAETGDVKGQSHAFQVEKLVKETS</sequence>
<dbReference type="EMBL" id="MYFO01000001">
    <property type="protein sequence ID" value="TFE91813.1"/>
    <property type="molecule type" value="Genomic_DNA"/>
</dbReference>
<dbReference type="AlphaFoldDB" id="A0A4Y8QA85"/>
<proteinExistence type="predicted"/>
<reference evidence="1 2" key="1">
    <citation type="submission" date="2017-03" db="EMBL/GenBank/DDBJ databases">
        <title>Isolation of Levoglucosan Utilizing Bacteria.</title>
        <authorList>
            <person name="Arya A.S."/>
        </authorList>
    </citation>
    <scope>NUCLEOTIDE SEQUENCE [LARGE SCALE GENOMIC DNA]</scope>
    <source>
        <strain evidence="1 2">MEC069</strain>
    </source>
</reference>
<dbReference type="Proteomes" id="UP000298246">
    <property type="component" value="Unassembled WGS sequence"/>
</dbReference>
<keyword evidence="2" id="KW-1185">Reference proteome</keyword>